<dbReference type="STRING" id="1789224.BFG52_15335"/>
<dbReference type="AlphaFoldDB" id="A0A1B2M4D3"/>
<dbReference type="SUPFAM" id="SSF46689">
    <property type="entry name" value="Homeodomain-like"/>
    <property type="match status" value="1"/>
</dbReference>
<gene>
    <name evidence="1" type="ORF">BFG52_15335</name>
</gene>
<proteinExistence type="predicted"/>
<dbReference type="KEGG" id="ala:BFG52_15335"/>
<dbReference type="InterPro" id="IPR009057">
    <property type="entry name" value="Homeodomain-like_sf"/>
</dbReference>
<dbReference type="OrthoDB" id="5568145at2"/>
<name>A0A1B2M4D3_9GAMM</name>
<evidence type="ECO:0000313" key="2">
    <source>
        <dbReference type="Proteomes" id="UP000093391"/>
    </source>
</evidence>
<protein>
    <submittedName>
        <fullName evidence="1">Helix-turn-helix domain-containing protein</fullName>
    </submittedName>
</protein>
<evidence type="ECO:0000313" key="1">
    <source>
        <dbReference type="EMBL" id="AOA60029.1"/>
    </source>
</evidence>
<dbReference type="EMBL" id="CP016895">
    <property type="protein sequence ID" value="AOA60029.1"/>
    <property type="molecule type" value="Genomic_DNA"/>
</dbReference>
<accession>A0A1B2M4D3</accession>
<organism evidence="1 2">
    <name type="scientific">Acinetobacter larvae</name>
    <dbReference type="NCBI Taxonomy" id="1789224"/>
    <lineage>
        <taxon>Bacteria</taxon>
        <taxon>Pseudomonadati</taxon>
        <taxon>Pseudomonadota</taxon>
        <taxon>Gammaproteobacteria</taxon>
        <taxon>Moraxellales</taxon>
        <taxon>Moraxellaceae</taxon>
        <taxon>Acinetobacter</taxon>
    </lineage>
</organism>
<reference evidence="1 2" key="1">
    <citation type="submission" date="2016-08" db="EMBL/GenBank/DDBJ databases">
        <authorList>
            <person name="Seilhamer J.J."/>
        </authorList>
    </citation>
    <scope>NUCLEOTIDE SEQUENCE [LARGE SCALE GENOMIC DNA]</scope>
    <source>
        <strain evidence="1 2">BRTC-1</strain>
    </source>
</reference>
<keyword evidence="2" id="KW-1185">Reference proteome</keyword>
<sequence>MPRIVKVPLTLDEQERLIHLTKHASHWRERQRAQTILWLAEGKTVAEVAKLQNRIPETIRLQRRHWELHQFESIKEGHRSGRPNILSEEHKQQILEWVNASPLNAEQVRVKLHEKFDMSVNVQIIRQFLRLSGMSFKRTRHSLKKAVNVKVVVTLC</sequence>
<dbReference type="RefSeq" id="WP_067559637.1">
    <property type="nucleotide sequence ID" value="NZ_CP016895.1"/>
</dbReference>
<dbReference type="Proteomes" id="UP000093391">
    <property type="component" value="Chromosome"/>
</dbReference>